<sequence>MSVKANRAAVGATVSRARMYEVIRSPLITEKTTNGSEHGQVTFRVASDATKPEIKQAVEGLFKVKVKAINTVTVKGKKKIFRGRPGVRSDWKKAIVSLVEGHKIDVTTGL</sequence>
<dbReference type="NCBIfam" id="NF004363">
    <property type="entry name" value="PRK05738.2-4"/>
    <property type="match status" value="1"/>
</dbReference>
<dbReference type="GO" id="GO:0003735">
    <property type="term" value="F:structural constituent of ribosome"/>
    <property type="evidence" value="ECO:0007669"/>
    <property type="project" value="InterPro"/>
</dbReference>
<dbReference type="SUPFAM" id="SSF54189">
    <property type="entry name" value="Ribosomal proteins S24e, L23 and L15e"/>
    <property type="match status" value="1"/>
</dbReference>
<reference evidence="7 8" key="1">
    <citation type="submission" date="2019-07" db="EMBL/GenBank/DDBJ databases">
        <title>Whole genome shotgun sequence of Reyranella soli NBRC 108950.</title>
        <authorList>
            <person name="Hosoyama A."/>
            <person name="Uohara A."/>
            <person name="Ohji S."/>
            <person name="Ichikawa N."/>
        </authorList>
    </citation>
    <scope>NUCLEOTIDE SEQUENCE [LARGE SCALE GENOMIC DNA]</scope>
    <source>
        <strain evidence="7 8">NBRC 108950</strain>
    </source>
</reference>
<dbReference type="Gene3D" id="3.30.70.330">
    <property type="match status" value="1"/>
</dbReference>
<accession>A0A512NC01</accession>
<organism evidence="7 8">
    <name type="scientific">Reyranella soli</name>
    <dbReference type="NCBI Taxonomy" id="1230389"/>
    <lineage>
        <taxon>Bacteria</taxon>
        <taxon>Pseudomonadati</taxon>
        <taxon>Pseudomonadota</taxon>
        <taxon>Alphaproteobacteria</taxon>
        <taxon>Hyphomicrobiales</taxon>
        <taxon>Reyranellaceae</taxon>
        <taxon>Reyranella</taxon>
    </lineage>
</organism>
<dbReference type="GO" id="GO:0006412">
    <property type="term" value="P:translation"/>
    <property type="evidence" value="ECO:0007669"/>
    <property type="project" value="UniProtKB-UniRule"/>
</dbReference>
<comment type="subunit">
    <text evidence="6">Part of the 50S ribosomal subunit. Contacts protein L29, and trigger factor when it is bound to the ribosome.</text>
</comment>
<evidence type="ECO:0000256" key="2">
    <source>
        <dbReference type="ARBA" id="ARBA00022730"/>
    </source>
</evidence>
<keyword evidence="8" id="KW-1185">Reference proteome</keyword>
<evidence type="ECO:0000256" key="3">
    <source>
        <dbReference type="ARBA" id="ARBA00022884"/>
    </source>
</evidence>
<dbReference type="InterPro" id="IPR012677">
    <property type="entry name" value="Nucleotide-bd_a/b_plait_sf"/>
</dbReference>
<keyword evidence="3 6" id="KW-0694">RNA-binding</keyword>
<evidence type="ECO:0000256" key="6">
    <source>
        <dbReference type="HAMAP-Rule" id="MF_01369"/>
    </source>
</evidence>
<protein>
    <recommendedName>
        <fullName evidence="6">Large ribosomal subunit protein uL23</fullName>
    </recommendedName>
</protein>
<dbReference type="NCBIfam" id="NF004360">
    <property type="entry name" value="PRK05738.1-5"/>
    <property type="match status" value="1"/>
</dbReference>
<evidence type="ECO:0000313" key="7">
    <source>
        <dbReference type="EMBL" id="GEP56469.1"/>
    </source>
</evidence>
<keyword evidence="4 6" id="KW-0689">Ribosomal protein</keyword>
<evidence type="ECO:0000256" key="5">
    <source>
        <dbReference type="ARBA" id="ARBA00023274"/>
    </source>
</evidence>
<dbReference type="Proteomes" id="UP000321058">
    <property type="component" value="Unassembled WGS sequence"/>
</dbReference>
<dbReference type="GO" id="GO:1990904">
    <property type="term" value="C:ribonucleoprotein complex"/>
    <property type="evidence" value="ECO:0007669"/>
    <property type="project" value="UniProtKB-KW"/>
</dbReference>
<dbReference type="AlphaFoldDB" id="A0A512NC01"/>
<keyword evidence="5 6" id="KW-0687">Ribonucleoprotein</keyword>
<comment type="function">
    <text evidence="6">One of the early assembly proteins it binds 23S rRNA. One of the proteins that surrounds the polypeptide exit tunnel on the outside of the ribosome. Forms the main docking site for trigger factor binding to the ribosome.</text>
</comment>
<comment type="caution">
    <text evidence="7">The sequence shown here is derived from an EMBL/GenBank/DDBJ whole genome shotgun (WGS) entry which is preliminary data.</text>
</comment>
<dbReference type="RefSeq" id="WP_092829901.1">
    <property type="nucleotide sequence ID" value="NZ_BKAJ01000065.1"/>
</dbReference>
<dbReference type="GO" id="GO:0019843">
    <property type="term" value="F:rRNA binding"/>
    <property type="evidence" value="ECO:0007669"/>
    <property type="project" value="UniProtKB-UniRule"/>
</dbReference>
<gene>
    <name evidence="6 7" type="primary">rplW</name>
    <name evidence="7" type="ORF">RSO01_36350</name>
</gene>
<dbReference type="FunFam" id="3.30.70.330:FF:000001">
    <property type="entry name" value="50S ribosomal protein L23"/>
    <property type="match status" value="1"/>
</dbReference>
<dbReference type="OrthoDB" id="9793353at2"/>
<evidence type="ECO:0000256" key="1">
    <source>
        <dbReference type="ARBA" id="ARBA00006700"/>
    </source>
</evidence>
<proteinExistence type="inferred from homology"/>
<comment type="similarity">
    <text evidence="1 6">Belongs to the universal ribosomal protein uL23 family.</text>
</comment>
<dbReference type="InterPro" id="IPR012678">
    <property type="entry name" value="Ribosomal_uL23/eL15/eS24_sf"/>
</dbReference>
<name>A0A512NC01_9HYPH</name>
<dbReference type="GO" id="GO:0005840">
    <property type="term" value="C:ribosome"/>
    <property type="evidence" value="ECO:0007669"/>
    <property type="project" value="UniProtKB-KW"/>
</dbReference>
<dbReference type="InterPro" id="IPR013025">
    <property type="entry name" value="Ribosomal_uL23-like"/>
</dbReference>
<evidence type="ECO:0000256" key="4">
    <source>
        <dbReference type="ARBA" id="ARBA00022980"/>
    </source>
</evidence>
<dbReference type="Pfam" id="PF00276">
    <property type="entry name" value="Ribosomal_L23"/>
    <property type="match status" value="1"/>
</dbReference>
<keyword evidence="2 6" id="KW-0699">rRNA-binding</keyword>
<evidence type="ECO:0000313" key="8">
    <source>
        <dbReference type="Proteomes" id="UP000321058"/>
    </source>
</evidence>
<dbReference type="PANTHER" id="PTHR11620">
    <property type="entry name" value="60S RIBOSOMAL PROTEIN L23A"/>
    <property type="match status" value="1"/>
</dbReference>
<dbReference type="EMBL" id="BKAJ01000065">
    <property type="protein sequence ID" value="GEP56469.1"/>
    <property type="molecule type" value="Genomic_DNA"/>
</dbReference>
<dbReference type="HAMAP" id="MF_01369_B">
    <property type="entry name" value="Ribosomal_uL23_B"/>
    <property type="match status" value="1"/>
</dbReference>
<dbReference type="NCBIfam" id="NF004359">
    <property type="entry name" value="PRK05738.1-3"/>
    <property type="match status" value="1"/>
</dbReference>